<dbReference type="RefSeq" id="WP_212692534.1">
    <property type="nucleotide sequence ID" value="NZ_CP058561.1"/>
</dbReference>
<protein>
    <submittedName>
        <fullName evidence="1">Uncharacterized protein</fullName>
    </submittedName>
</protein>
<dbReference type="KEGG" id="vgu:HYG85_04870"/>
<organism evidence="1 2">
    <name type="scientific">Vallitalea guaymasensis</name>
    <dbReference type="NCBI Taxonomy" id="1185412"/>
    <lineage>
        <taxon>Bacteria</taxon>
        <taxon>Bacillati</taxon>
        <taxon>Bacillota</taxon>
        <taxon>Clostridia</taxon>
        <taxon>Lachnospirales</taxon>
        <taxon>Vallitaleaceae</taxon>
        <taxon>Vallitalea</taxon>
    </lineage>
</organism>
<evidence type="ECO:0000313" key="1">
    <source>
        <dbReference type="EMBL" id="QUH28283.1"/>
    </source>
</evidence>
<sequence length="92" mass="10666">MNLSIDLTIKQKVYKQFKFNHGLSVYDKHDTLTNYMIILDLSNNHYNFYISGGRCISAKMFSKEKSSKGSMLFEIVGEPFTLEIPTMFKVND</sequence>
<proteinExistence type="predicted"/>
<gene>
    <name evidence="1" type="ORF">HYG85_04870</name>
</gene>
<accession>A0A8J8SB17</accession>
<reference evidence="1 2" key="1">
    <citation type="submission" date="2020-07" db="EMBL/GenBank/DDBJ databases">
        <title>Vallitalea guaymasensis genome.</title>
        <authorList>
            <person name="Postec A."/>
        </authorList>
    </citation>
    <scope>NUCLEOTIDE SEQUENCE [LARGE SCALE GENOMIC DNA]</scope>
    <source>
        <strain evidence="1 2">Ra1766G1</strain>
    </source>
</reference>
<dbReference type="AlphaFoldDB" id="A0A8J8SB17"/>
<dbReference type="EMBL" id="CP058561">
    <property type="protein sequence ID" value="QUH28283.1"/>
    <property type="molecule type" value="Genomic_DNA"/>
</dbReference>
<name>A0A8J8SB17_9FIRM</name>
<evidence type="ECO:0000313" key="2">
    <source>
        <dbReference type="Proteomes" id="UP000677305"/>
    </source>
</evidence>
<dbReference type="Proteomes" id="UP000677305">
    <property type="component" value="Chromosome"/>
</dbReference>
<keyword evidence="2" id="KW-1185">Reference proteome</keyword>